<dbReference type="GO" id="GO:0019005">
    <property type="term" value="C:SCF ubiquitin ligase complex"/>
    <property type="evidence" value="ECO:0007669"/>
    <property type="project" value="TreeGrafter"/>
</dbReference>
<dbReference type="SUPFAM" id="SSF52047">
    <property type="entry name" value="RNI-like"/>
    <property type="match status" value="1"/>
</dbReference>
<dbReference type="PANTHER" id="PTHR16008:SF6">
    <property type="entry name" value="SI:DKEY-12E7.1"/>
    <property type="match status" value="1"/>
</dbReference>
<dbReference type="PROSITE" id="PS50181">
    <property type="entry name" value="FBOX"/>
    <property type="match status" value="1"/>
</dbReference>
<dbReference type="PANTHER" id="PTHR16008">
    <property type="entry name" value="F-BOX ONLY PROTEIN 4"/>
    <property type="match status" value="1"/>
</dbReference>
<dbReference type="GO" id="GO:0031146">
    <property type="term" value="P:SCF-dependent proteasomal ubiquitin-dependent protein catabolic process"/>
    <property type="evidence" value="ECO:0007669"/>
    <property type="project" value="InterPro"/>
</dbReference>
<accession>A0A8W8IB51</accession>
<dbReference type="AlphaFoldDB" id="A0A8W8IB51"/>
<name>A0A8W8IB51_MAGGI</name>
<dbReference type="SMART" id="SM00256">
    <property type="entry name" value="FBOX"/>
    <property type="match status" value="1"/>
</dbReference>
<dbReference type="EnsemblMetazoa" id="G13400.1">
    <property type="protein sequence ID" value="G13400.1:cds"/>
    <property type="gene ID" value="G13400"/>
</dbReference>
<dbReference type="Gene3D" id="1.20.1280.50">
    <property type="match status" value="1"/>
</dbReference>
<evidence type="ECO:0000313" key="3">
    <source>
        <dbReference type="Proteomes" id="UP000005408"/>
    </source>
</evidence>
<keyword evidence="3" id="KW-1185">Reference proteome</keyword>
<reference evidence="2" key="1">
    <citation type="submission" date="2022-08" db="UniProtKB">
        <authorList>
            <consortium name="EnsemblMetazoa"/>
        </authorList>
    </citation>
    <scope>IDENTIFICATION</scope>
    <source>
        <strain evidence="2">05x7-T-G4-1.051#20</strain>
    </source>
</reference>
<evidence type="ECO:0000259" key="1">
    <source>
        <dbReference type="PROSITE" id="PS50181"/>
    </source>
</evidence>
<feature type="domain" description="F-box" evidence="1">
    <location>
        <begin position="125"/>
        <end position="171"/>
    </location>
</feature>
<protein>
    <recommendedName>
        <fullName evidence="1">F-box domain-containing protein</fullName>
    </recommendedName>
</protein>
<dbReference type="SUPFAM" id="SSF81383">
    <property type="entry name" value="F-box domain"/>
    <property type="match status" value="1"/>
</dbReference>
<evidence type="ECO:0000313" key="2">
    <source>
        <dbReference type="EnsemblMetazoa" id="G13400.1:cds"/>
    </source>
</evidence>
<dbReference type="Pfam" id="PF12937">
    <property type="entry name" value="F-box-like"/>
    <property type="match status" value="1"/>
</dbReference>
<dbReference type="GO" id="GO:0000209">
    <property type="term" value="P:protein polyubiquitination"/>
    <property type="evidence" value="ECO:0007669"/>
    <property type="project" value="TreeGrafter"/>
</dbReference>
<dbReference type="InterPro" id="IPR039588">
    <property type="entry name" value="FBXO4"/>
</dbReference>
<dbReference type="InterPro" id="IPR001810">
    <property type="entry name" value="F-box_dom"/>
</dbReference>
<dbReference type="InterPro" id="IPR036047">
    <property type="entry name" value="F-box-like_dom_sf"/>
</dbReference>
<proteinExistence type="predicted"/>
<dbReference type="Proteomes" id="UP000005408">
    <property type="component" value="Unassembled WGS sequence"/>
</dbReference>
<sequence length="478" mass="56092">MQFNNLPAFLHLKTARRTEGRADSVEEEGIRLMDVRRLRNKKHRIKLHREKLRKPSLVDSYCTDDESVPSSRRYSNTTFPLFSNLSDDEVILSHSQETGSGLKVSHSAPSCRLLVEDTDDAQREFFPFVHLPLDCKLKILSYLSSIEKGRSMRVCKEWCHILRTPSLWINIVLWDFPLTCVPMATSSRGGSHSNGDCYTCYKRRVHGFACFLMKIRPLIRRLEFKFDIYPDSDGYLEMLKNLLRCISFREIRYMMFNWKDTPARPFWLEDLKKCRCQDVLYSCKLRARQCIYFFDDLSRHLTKVETLILPFDWSCNKNVENLVRLKTLKTLVLEKSSVFQSVAQSRLDRVLSGLPNLRQLMLEIWAPSGVTMCKYELNSKSMEFLDVSQSRGFYLRSLNMPSLRRFRVARHPWNGPMVFSAHLNIPCLYEVLRNGAPNLSILNDHYLMEDWKDACYPRLEEVLKSVCSCRKHKTGWMM</sequence>
<organism evidence="2 3">
    <name type="scientific">Magallana gigas</name>
    <name type="common">Pacific oyster</name>
    <name type="synonym">Crassostrea gigas</name>
    <dbReference type="NCBI Taxonomy" id="29159"/>
    <lineage>
        <taxon>Eukaryota</taxon>
        <taxon>Metazoa</taxon>
        <taxon>Spiralia</taxon>
        <taxon>Lophotrochozoa</taxon>
        <taxon>Mollusca</taxon>
        <taxon>Bivalvia</taxon>
        <taxon>Autobranchia</taxon>
        <taxon>Pteriomorphia</taxon>
        <taxon>Ostreida</taxon>
        <taxon>Ostreoidea</taxon>
        <taxon>Ostreidae</taxon>
        <taxon>Magallana</taxon>
    </lineage>
</organism>